<name>A0A6C0AT93_9ZZZZ</name>
<evidence type="ECO:0000313" key="1">
    <source>
        <dbReference type="EMBL" id="QHS83147.1"/>
    </source>
</evidence>
<dbReference type="AlphaFoldDB" id="A0A6C0AT93"/>
<protein>
    <recommendedName>
        <fullName evidence="2">S1 motif domain-containing protein</fullName>
    </recommendedName>
</protein>
<dbReference type="EMBL" id="MN738749">
    <property type="protein sequence ID" value="QHS83147.1"/>
    <property type="molecule type" value="Genomic_DNA"/>
</dbReference>
<organism evidence="1">
    <name type="scientific">viral metagenome</name>
    <dbReference type="NCBI Taxonomy" id="1070528"/>
    <lineage>
        <taxon>unclassified sequences</taxon>
        <taxon>metagenomes</taxon>
        <taxon>organismal metagenomes</taxon>
    </lineage>
</organism>
<evidence type="ECO:0008006" key="2">
    <source>
        <dbReference type="Google" id="ProtNLM"/>
    </source>
</evidence>
<sequence>MQSQQVKQQNEKDFGVYNRTILSRKIHLGVSEVGRNVKQNLEARLAHQLEGKCIVEGFIRPGSIRILNYSNGTINNELIEFQTTFECMVCFPVEGYTIQCISKTITKAGIHGEVRDEDDNVPINVFIARDHHHNDKYFQSIRENQSIQADVIGVRFELNDPYICIIGELRKEKMNYKELKGGDNSEESLMLPNFDP</sequence>
<accession>A0A6C0AT93</accession>
<reference evidence="1" key="1">
    <citation type="journal article" date="2020" name="Nature">
        <title>Giant virus diversity and host interactions through global metagenomics.</title>
        <authorList>
            <person name="Schulz F."/>
            <person name="Roux S."/>
            <person name="Paez-Espino D."/>
            <person name="Jungbluth S."/>
            <person name="Walsh D.A."/>
            <person name="Denef V.J."/>
            <person name="McMahon K.D."/>
            <person name="Konstantinidis K.T."/>
            <person name="Eloe-Fadrosh E.A."/>
            <person name="Kyrpides N.C."/>
            <person name="Woyke T."/>
        </authorList>
    </citation>
    <scope>NUCLEOTIDE SEQUENCE</scope>
    <source>
        <strain evidence="1">GVMAG-S-ERX555943-30</strain>
    </source>
</reference>
<proteinExistence type="predicted"/>